<evidence type="ECO:0000313" key="5">
    <source>
        <dbReference type="Proteomes" id="UP000193144"/>
    </source>
</evidence>
<dbReference type="Gene3D" id="2.30.110.10">
    <property type="entry name" value="Electron Transport, Fmn-binding Protein, Chain A"/>
    <property type="match status" value="1"/>
</dbReference>
<keyword evidence="1" id="KW-0560">Oxidoreductase</keyword>
<dbReference type="STRING" id="1231657.A0A1Y1ZP21"/>
<evidence type="ECO:0000259" key="3">
    <source>
        <dbReference type="SMART" id="SM00903"/>
    </source>
</evidence>
<dbReference type="Proteomes" id="UP000193144">
    <property type="component" value="Unassembled WGS sequence"/>
</dbReference>
<proteinExistence type="predicted"/>
<name>A0A1Y1ZP21_9PLEO</name>
<accession>A0A1Y1ZP21</accession>
<dbReference type="EMBL" id="MCFA01000055">
    <property type="protein sequence ID" value="ORY11976.1"/>
    <property type="molecule type" value="Genomic_DNA"/>
</dbReference>
<dbReference type="SUPFAM" id="SSF50475">
    <property type="entry name" value="FMN-binding split barrel"/>
    <property type="match status" value="1"/>
</dbReference>
<feature type="region of interest" description="Disordered" evidence="2">
    <location>
        <begin position="76"/>
        <end position="138"/>
    </location>
</feature>
<feature type="domain" description="Flavin reductase like" evidence="3">
    <location>
        <begin position="148"/>
        <end position="316"/>
    </location>
</feature>
<gene>
    <name evidence="4" type="ORF">BCR34DRAFT_564334</name>
</gene>
<dbReference type="InterPro" id="IPR012349">
    <property type="entry name" value="Split_barrel_FMN-bd"/>
</dbReference>
<dbReference type="InterPro" id="IPR050268">
    <property type="entry name" value="NADH-dep_flavin_reductase"/>
</dbReference>
<feature type="compositionally biased region" description="Basic and acidic residues" evidence="2">
    <location>
        <begin position="78"/>
        <end position="91"/>
    </location>
</feature>
<reference evidence="4 5" key="1">
    <citation type="submission" date="2016-07" db="EMBL/GenBank/DDBJ databases">
        <title>Pervasive Adenine N6-methylation of Active Genes in Fungi.</title>
        <authorList>
            <consortium name="DOE Joint Genome Institute"/>
            <person name="Mondo S.J."/>
            <person name="Dannebaum R.O."/>
            <person name="Kuo R.C."/>
            <person name="Labutti K."/>
            <person name="Haridas S."/>
            <person name="Kuo A."/>
            <person name="Salamov A."/>
            <person name="Ahrendt S.R."/>
            <person name="Lipzen A."/>
            <person name="Sullivan W."/>
            <person name="Andreopoulos W.B."/>
            <person name="Clum A."/>
            <person name="Lindquist E."/>
            <person name="Daum C."/>
            <person name="Ramamoorthy G.K."/>
            <person name="Gryganskyi A."/>
            <person name="Culley D."/>
            <person name="Magnuson J.K."/>
            <person name="James T.Y."/>
            <person name="O'Malley M.A."/>
            <person name="Stajich J.E."/>
            <person name="Spatafora J.W."/>
            <person name="Visel A."/>
            <person name="Grigoriev I.V."/>
        </authorList>
    </citation>
    <scope>NUCLEOTIDE SEQUENCE [LARGE SCALE GENOMIC DNA]</scope>
    <source>
        <strain evidence="4 5">CBS 115471</strain>
    </source>
</reference>
<dbReference type="SMART" id="SM00903">
    <property type="entry name" value="Flavin_Reduct"/>
    <property type="match status" value="1"/>
</dbReference>
<dbReference type="GO" id="GO:0042602">
    <property type="term" value="F:riboflavin reductase (NADPH) activity"/>
    <property type="evidence" value="ECO:0007669"/>
    <property type="project" value="TreeGrafter"/>
</dbReference>
<dbReference type="PANTHER" id="PTHR30466:SF1">
    <property type="entry name" value="FMN REDUCTASE (NADH) RUTF"/>
    <property type="match status" value="1"/>
</dbReference>
<comment type="caution">
    <text evidence="4">The sequence shown here is derived from an EMBL/GenBank/DDBJ whole genome shotgun (WGS) entry which is preliminary data.</text>
</comment>
<dbReference type="Pfam" id="PF01613">
    <property type="entry name" value="Flavin_Reduct"/>
    <property type="match status" value="1"/>
</dbReference>
<dbReference type="PANTHER" id="PTHR30466">
    <property type="entry name" value="FLAVIN REDUCTASE"/>
    <property type="match status" value="1"/>
</dbReference>
<dbReference type="InterPro" id="IPR002563">
    <property type="entry name" value="Flavin_Rdtase-like_dom"/>
</dbReference>
<feature type="region of interest" description="Disordered" evidence="2">
    <location>
        <begin position="830"/>
        <end position="863"/>
    </location>
</feature>
<dbReference type="OrthoDB" id="2015405at2759"/>
<evidence type="ECO:0000313" key="4">
    <source>
        <dbReference type="EMBL" id="ORY11976.1"/>
    </source>
</evidence>
<evidence type="ECO:0000256" key="1">
    <source>
        <dbReference type="ARBA" id="ARBA00023002"/>
    </source>
</evidence>
<evidence type="ECO:0000256" key="2">
    <source>
        <dbReference type="SAM" id="MobiDB-lite"/>
    </source>
</evidence>
<feature type="region of interest" description="Disordered" evidence="2">
    <location>
        <begin position="772"/>
        <end position="805"/>
    </location>
</feature>
<dbReference type="GO" id="GO:0010181">
    <property type="term" value="F:FMN binding"/>
    <property type="evidence" value="ECO:0007669"/>
    <property type="project" value="InterPro"/>
</dbReference>
<keyword evidence="5" id="KW-1185">Reference proteome</keyword>
<dbReference type="AlphaFoldDB" id="A0A1Y1ZP21"/>
<organism evidence="4 5">
    <name type="scientific">Clohesyomyces aquaticus</name>
    <dbReference type="NCBI Taxonomy" id="1231657"/>
    <lineage>
        <taxon>Eukaryota</taxon>
        <taxon>Fungi</taxon>
        <taxon>Dikarya</taxon>
        <taxon>Ascomycota</taxon>
        <taxon>Pezizomycotina</taxon>
        <taxon>Dothideomycetes</taxon>
        <taxon>Pleosporomycetidae</taxon>
        <taxon>Pleosporales</taxon>
        <taxon>Lindgomycetaceae</taxon>
        <taxon>Clohesyomyces</taxon>
    </lineage>
</organism>
<feature type="compositionally biased region" description="Acidic residues" evidence="2">
    <location>
        <begin position="773"/>
        <end position="798"/>
    </location>
</feature>
<protein>
    <submittedName>
        <fullName evidence="4">Flavin reductase like domain-domain-containing protein</fullName>
    </submittedName>
</protein>
<sequence length="863" mass="97243">MLLAQRPAGRFFVAFYQWSRYTQGGPGCTFSHQPPNALRNTTSCYGYNGSRNFGLIDLFKSKKELVKNEELENAIPGAKKEGRQDEVEKGSCENGGEMEGSKPHEPETPVENDNETSPSKPAGPKNYTPPTTPKAKLDLSPDQLRKFMRVVPHPVVLITAASYSLESGEKAAPRAMAVSSFNTVTLNPPTISFNVRLPSKTMGAIRANHGRFRVHFLTGYEKGARVADLFTRGNMDEAWETLSKLEGVRSVERFHDRKKTLAPLIRGSAIAAHMECEILRQMVVADHHIIAAKVLGMSTDFFPKCTLHYVQGAYKGSGANTILTRKAEGIPHFHIYDLPVFPTEEDRQTLVGHIDRYLSNDPSVLDMPLEKAVEQIHADFGIPKTEPLGVNIPAIVAKAATLATPGKERRPQKAADERKREEPVTFDFFGRLSPADVDTIVNRAKILVRKDPLSLLRPWNQFYNELGVNEHCNGLLAGDILEPLRAEGLVEEQLKPDPKGKQLHRIRPYHVTLRILEQAEHLVREKFRNEDPEAAQSLSMRSLVEHSPTGWLEAYMKYRRDRLLEDVAPQVFDDTKVDIRGEVTEAERRVILSRVIHFALGGHKAFRVPNPPLGLPDRNLCQHIRIHPLVSGINIAFIRGKIQAMYAKAENNHEFSNMVNHEIRWKWLQRKVEYGEYERKIYEYASQEPSRAVRWLGRDLLPAIGLDRSVFVHDAPRGIGIDNRGHGHRIILQQALRKQFPDPERVEDQEIAAFLHATLDPYPNHTKICGKEESEDLDSEELDSEELDEVDGEEQENDTVERDRTTVRVVAEGGEDNIVPSFHIRKNAVAGFEGPDNPAETLNPAREPKTKGFTPYGFDGKKS</sequence>